<evidence type="ECO:0000313" key="2">
    <source>
        <dbReference type="Proteomes" id="UP001629113"/>
    </source>
</evidence>
<dbReference type="Proteomes" id="UP001629113">
    <property type="component" value="Unassembled WGS sequence"/>
</dbReference>
<sequence>MIAATSDDVQPLAILACENFGNTIAMSRQTCDRIQNRVLPTPQPSVIHFLRTVVGYTQKDCATQLGTTQAGVQFLGLAAALISTVGLFRSAEGIWLMVEASASDKRLLPTSRQVKGLLASLESRCVFAGFVDEVLAWQTRIRDWQFGQGELPEMVERSSFYPTSDGLEKLVDAFRQLCRIGETAVTKVSIRTTGSAVVITIMTGEMDDVPPGGIRGPWAGLSQIDKYGKWLLQHYDLDLDLARRATMEIFPSAIHQVLVGLQFSRHKHFDHTVSLDQWPFVEAQSQRPQIDEKMRGFGLSPFLGLAAVTQMLNMLTGGELVKLCPLDRGGLLVGDLPTIKLHLDEMARLCGCTDCAGAQGNMFKRCDRKGFFRKLSIFIADTLALSLFHCPDDLRIHIPISCHLESKNQFRDAIESIITTGANQHCDFTSLLNWAMALVGQDVSKDVKSLNWIMSSGSGQVVWPTIYDTNIIEKQGFLSLSWLRGDLRYKDQEYKLPGLVQEPCNVFPDLRVAWRLRIGDGVLNASLGLEGMKGRYDFAIVSPVLLFANLATALMVDCQHETSAPLEAADRFSSYTGPLNPTQPAALSRERNVMNIGVVAVDGAEDLRLFALACGDHIAPVVIRKAACLRCCLDICRRTNFPVLVL</sequence>
<name>A0ABR4P6B2_9HELO</name>
<dbReference type="EMBL" id="JBFCZG010000008">
    <property type="protein sequence ID" value="KAL3418847.1"/>
    <property type="molecule type" value="Genomic_DNA"/>
</dbReference>
<proteinExistence type="predicted"/>
<gene>
    <name evidence="1" type="ORF">PVAG01_09068</name>
</gene>
<comment type="caution">
    <text evidence="1">The sequence shown here is derived from an EMBL/GenBank/DDBJ whole genome shotgun (WGS) entry which is preliminary data.</text>
</comment>
<evidence type="ECO:0000313" key="1">
    <source>
        <dbReference type="EMBL" id="KAL3418847.1"/>
    </source>
</evidence>
<reference evidence="1 2" key="1">
    <citation type="submission" date="2024-06" db="EMBL/GenBank/DDBJ databases">
        <title>Complete genome of Phlyctema vagabunda strain 19-DSS-EL-015.</title>
        <authorList>
            <person name="Fiorenzani C."/>
        </authorList>
    </citation>
    <scope>NUCLEOTIDE SEQUENCE [LARGE SCALE GENOMIC DNA]</scope>
    <source>
        <strain evidence="1 2">19-DSS-EL-015</strain>
    </source>
</reference>
<keyword evidence="2" id="KW-1185">Reference proteome</keyword>
<protein>
    <submittedName>
        <fullName evidence="1">Uncharacterized protein</fullName>
    </submittedName>
</protein>
<organism evidence="1 2">
    <name type="scientific">Phlyctema vagabunda</name>
    <dbReference type="NCBI Taxonomy" id="108571"/>
    <lineage>
        <taxon>Eukaryota</taxon>
        <taxon>Fungi</taxon>
        <taxon>Dikarya</taxon>
        <taxon>Ascomycota</taxon>
        <taxon>Pezizomycotina</taxon>
        <taxon>Leotiomycetes</taxon>
        <taxon>Helotiales</taxon>
        <taxon>Dermateaceae</taxon>
        <taxon>Phlyctema</taxon>
    </lineage>
</organism>
<accession>A0ABR4P6B2</accession>